<feature type="transmembrane region" description="Helical" evidence="10">
    <location>
        <begin position="60"/>
        <end position="81"/>
    </location>
</feature>
<dbReference type="GO" id="GO:0005304">
    <property type="term" value="F:L-valine transmembrane transporter activity"/>
    <property type="evidence" value="ECO:0007669"/>
    <property type="project" value="TreeGrafter"/>
</dbReference>
<feature type="transmembrane region" description="Helical" evidence="10">
    <location>
        <begin position="185"/>
        <end position="211"/>
    </location>
</feature>
<evidence type="ECO:0000256" key="1">
    <source>
        <dbReference type="ARBA" id="ARBA00004651"/>
    </source>
</evidence>
<feature type="transmembrane region" description="Helical" evidence="10">
    <location>
        <begin position="223"/>
        <end position="251"/>
    </location>
</feature>
<dbReference type="PANTHER" id="PTHR11795:SF371">
    <property type="entry name" value="HIGH-AFFINITY BRANCHED-CHAIN AMINO ACID TRANSPORT SYSTEM PERMEASE PROTEIN LIVH"/>
    <property type="match status" value="1"/>
</dbReference>
<dbReference type="CDD" id="cd06582">
    <property type="entry name" value="TM_PBP1_LivH_like"/>
    <property type="match status" value="1"/>
</dbReference>
<keyword evidence="12" id="KW-1185">Reference proteome</keyword>
<evidence type="ECO:0000256" key="8">
    <source>
        <dbReference type="ARBA" id="ARBA00023136"/>
    </source>
</evidence>
<dbReference type="GO" id="GO:0015188">
    <property type="term" value="F:L-isoleucine transmembrane transporter activity"/>
    <property type="evidence" value="ECO:0007669"/>
    <property type="project" value="TreeGrafter"/>
</dbReference>
<evidence type="ECO:0000313" key="12">
    <source>
        <dbReference type="Proteomes" id="UP001378188"/>
    </source>
</evidence>
<keyword evidence="4" id="KW-0997">Cell inner membrane</keyword>
<keyword evidence="2" id="KW-0813">Transport</keyword>
<protein>
    <submittedName>
        <fullName evidence="11">Branched-chain amino acid ABC transporter permease</fullName>
    </submittedName>
</protein>
<dbReference type="InterPro" id="IPR001851">
    <property type="entry name" value="ABC_transp_permease"/>
</dbReference>
<feature type="transmembrane region" description="Helical" evidence="10">
    <location>
        <begin position="93"/>
        <end position="112"/>
    </location>
</feature>
<reference evidence="11 12" key="1">
    <citation type="submission" date="2024-02" db="EMBL/GenBank/DDBJ databases">
        <title>Genome analysis and characterization of Microbaculum marinisediminis sp. nov., isolated from marine sediment.</title>
        <authorList>
            <person name="Du Z.-J."/>
            <person name="Ye Y.-Q."/>
            <person name="Zhang Z.-R."/>
            <person name="Yuan S.-M."/>
            <person name="Zhang X.-Y."/>
        </authorList>
    </citation>
    <scope>NUCLEOTIDE SEQUENCE [LARGE SCALE GENOMIC DNA]</scope>
    <source>
        <strain evidence="11 12">SDUM1044001</strain>
    </source>
</reference>
<dbReference type="PANTHER" id="PTHR11795">
    <property type="entry name" value="BRANCHED-CHAIN AMINO ACID TRANSPORT SYSTEM PERMEASE PROTEIN LIVH"/>
    <property type="match status" value="1"/>
</dbReference>
<evidence type="ECO:0000256" key="7">
    <source>
        <dbReference type="ARBA" id="ARBA00022989"/>
    </source>
</evidence>
<dbReference type="GO" id="GO:0015808">
    <property type="term" value="P:L-alanine transport"/>
    <property type="evidence" value="ECO:0007669"/>
    <property type="project" value="TreeGrafter"/>
</dbReference>
<dbReference type="GO" id="GO:0042941">
    <property type="term" value="P:D-alanine transmembrane transport"/>
    <property type="evidence" value="ECO:0007669"/>
    <property type="project" value="TreeGrafter"/>
</dbReference>
<dbReference type="GO" id="GO:0005886">
    <property type="term" value="C:plasma membrane"/>
    <property type="evidence" value="ECO:0007669"/>
    <property type="project" value="UniProtKB-SubCell"/>
</dbReference>
<dbReference type="Proteomes" id="UP001378188">
    <property type="component" value="Unassembled WGS sequence"/>
</dbReference>
<comment type="subcellular location">
    <subcellularLocation>
        <location evidence="1">Cell membrane</location>
        <topology evidence="1">Multi-pass membrane protein</topology>
    </subcellularLocation>
</comment>
<evidence type="ECO:0000256" key="3">
    <source>
        <dbReference type="ARBA" id="ARBA00022475"/>
    </source>
</evidence>
<comment type="caution">
    <text evidence="11">The sequence shown here is derived from an EMBL/GenBank/DDBJ whole genome shotgun (WGS) entry which is preliminary data.</text>
</comment>
<dbReference type="RefSeq" id="WP_340328397.1">
    <property type="nucleotide sequence ID" value="NZ_JAZHOF010000002.1"/>
</dbReference>
<evidence type="ECO:0000313" key="11">
    <source>
        <dbReference type="EMBL" id="MEJ8570649.1"/>
    </source>
</evidence>
<sequence length="292" mass="30431">MLLQQLINGLTLGAVYTLIALSFSLVMGILGILNIAIAELFMLAGFIGITALMAGLPFPLALAAGIAGATVASVVIKFVAYDPVRSSPVITPLLTTLGCSIIIQNVVVNYWGSNPLQLPFEFLGERLRYGPISIGSMQILVMATSVASVAVLGFMIQRTRIGRGLRAAAENRDVARLLGVSAERLTIVAFALSGVLAGIAGVLIGMHYAAITPYVGVETGLKAIAVMVVGGVTRIWGALLAGPLIGIIEVMTIAHGGSQIRDLVVYGLMILILLIRPQGLLGGRSSDTGQRV</sequence>
<proteinExistence type="inferred from homology"/>
<keyword evidence="8 10" id="KW-0472">Membrane</keyword>
<accession>A0AAW9RNU9</accession>
<dbReference type="GO" id="GO:0015190">
    <property type="term" value="F:L-leucine transmembrane transporter activity"/>
    <property type="evidence" value="ECO:0007669"/>
    <property type="project" value="TreeGrafter"/>
</dbReference>
<feature type="transmembrane region" description="Helical" evidence="10">
    <location>
        <begin position="6"/>
        <end position="26"/>
    </location>
</feature>
<dbReference type="Pfam" id="PF02653">
    <property type="entry name" value="BPD_transp_2"/>
    <property type="match status" value="1"/>
</dbReference>
<evidence type="ECO:0000256" key="5">
    <source>
        <dbReference type="ARBA" id="ARBA00022692"/>
    </source>
</evidence>
<evidence type="ECO:0000256" key="4">
    <source>
        <dbReference type="ARBA" id="ARBA00022519"/>
    </source>
</evidence>
<evidence type="ECO:0000256" key="9">
    <source>
        <dbReference type="ARBA" id="ARBA00037998"/>
    </source>
</evidence>
<dbReference type="GO" id="GO:0015192">
    <property type="term" value="F:L-phenylalanine transmembrane transporter activity"/>
    <property type="evidence" value="ECO:0007669"/>
    <property type="project" value="TreeGrafter"/>
</dbReference>
<dbReference type="AlphaFoldDB" id="A0AAW9RNU9"/>
<feature type="transmembrane region" description="Helical" evidence="10">
    <location>
        <begin position="33"/>
        <end position="54"/>
    </location>
</feature>
<evidence type="ECO:0000256" key="2">
    <source>
        <dbReference type="ARBA" id="ARBA00022448"/>
    </source>
</evidence>
<dbReference type="EMBL" id="JAZHOF010000002">
    <property type="protein sequence ID" value="MEJ8570649.1"/>
    <property type="molecule type" value="Genomic_DNA"/>
</dbReference>
<keyword evidence="3" id="KW-1003">Cell membrane</keyword>
<feature type="transmembrane region" description="Helical" evidence="10">
    <location>
        <begin position="263"/>
        <end position="281"/>
    </location>
</feature>
<organism evidence="11 12">
    <name type="scientific">Microbaculum marinum</name>
    <dbReference type="NCBI Taxonomy" id="1764581"/>
    <lineage>
        <taxon>Bacteria</taxon>
        <taxon>Pseudomonadati</taxon>
        <taxon>Pseudomonadota</taxon>
        <taxon>Alphaproteobacteria</taxon>
        <taxon>Hyphomicrobiales</taxon>
        <taxon>Tepidamorphaceae</taxon>
        <taxon>Microbaculum</taxon>
    </lineage>
</organism>
<keyword evidence="6" id="KW-0029">Amino-acid transport</keyword>
<evidence type="ECO:0000256" key="10">
    <source>
        <dbReference type="SAM" id="Phobius"/>
    </source>
</evidence>
<keyword evidence="7 10" id="KW-1133">Transmembrane helix</keyword>
<dbReference type="GO" id="GO:1903806">
    <property type="term" value="P:L-isoleucine import across plasma membrane"/>
    <property type="evidence" value="ECO:0007669"/>
    <property type="project" value="TreeGrafter"/>
</dbReference>
<feature type="transmembrane region" description="Helical" evidence="10">
    <location>
        <begin position="132"/>
        <end position="156"/>
    </location>
</feature>
<dbReference type="InterPro" id="IPR052157">
    <property type="entry name" value="BCAA_transport_permease"/>
</dbReference>
<evidence type="ECO:0000256" key="6">
    <source>
        <dbReference type="ARBA" id="ARBA00022970"/>
    </source>
</evidence>
<keyword evidence="5 10" id="KW-0812">Transmembrane</keyword>
<comment type="similarity">
    <text evidence="9">Belongs to the binding-protein-dependent transport system permease family. LivHM subfamily.</text>
</comment>
<name>A0AAW9RNU9_9HYPH</name>
<gene>
    <name evidence="11" type="ORF">V3328_04145</name>
</gene>